<keyword evidence="1" id="KW-0175">Coiled coil</keyword>
<dbReference type="Proteomes" id="UP001651158">
    <property type="component" value="Unassembled WGS sequence"/>
</dbReference>
<protein>
    <submittedName>
        <fullName evidence="4">Uncharacterized protein</fullName>
    </submittedName>
</protein>
<gene>
    <name evidence="4" type="ORF">TcWFU_001701</name>
</gene>
<keyword evidence="3" id="KW-1133">Transmembrane helix</keyword>
<evidence type="ECO:0000256" key="3">
    <source>
        <dbReference type="SAM" id="Phobius"/>
    </source>
</evidence>
<feature type="compositionally biased region" description="Basic residues" evidence="2">
    <location>
        <begin position="148"/>
        <end position="169"/>
    </location>
</feature>
<evidence type="ECO:0000313" key="4">
    <source>
        <dbReference type="EMBL" id="KAL5106063.1"/>
    </source>
</evidence>
<keyword evidence="5" id="KW-1185">Reference proteome</keyword>
<comment type="caution">
    <text evidence="4">The sequence shown here is derived from an EMBL/GenBank/DDBJ whole genome shotgun (WGS) entry which is preliminary data.</text>
</comment>
<feature type="transmembrane region" description="Helical" evidence="3">
    <location>
        <begin position="6"/>
        <end position="30"/>
    </location>
</feature>
<organism evidence="4 5">
    <name type="scientific">Taenia crassiceps</name>
    <dbReference type="NCBI Taxonomy" id="6207"/>
    <lineage>
        <taxon>Eukaryota</taxon>
        <taxon>Metazoa</taxon>
        <taxon>Spiralia</taxon>
        <taxon>Lophotrochozoa</taxon>
        <taxon>Platyhelminthes</taxon>
        <taxon>Cestoda</taxon>
        <taxon>Eucestoda</taxon>
        <taxon>Cyclophyllidea</taxon>
        <taxon>Taeniidae</taxon>
        <taxon>Taenia</taxon>
    </lineage>
</organism>
<evidence type="ECO:0000313" key="5">
    <source>
        <dbReference type="Proteomes" id="UP001651158"/>
    </source>
</evidence>
<accession>A0ABR4Q933</accession>
<name>A0ABR4Q933_9CEST</name>
<feature type="region of interest" description="Disordered" evidence="2">
    <location>
        <begin position="86"/>
        <end position="169"/>
    </location>
</feature>
<keyword evidence="3" id="KW-0472">Membrane</keyword>
<dbReference type="Gene3D" id="1.10.287.1490">
    <property type="match status" value="1"/>
</dbReference>
<sequence length="381" mass="42749">MEDMSALIHCINTVIVLLVCVNIGLFLVYYACRNQRDRANTELANSKTERKVTNSGRYEELHPSNGHITDVINLPETANTAQALVEVTQRESTPSSDKDEYGNLDEDGNDLDVVTKVNHGADVSCGESSDSTEESDYTIAESIAKPRTSTKKKEKKPGKHKSSHHNKHHLLQYHAQPVIDPSRIAELSEKQNYLRTVQGKCKQQERKLNSFRHRITDLQNKLREYRAEGEHLVREKTYITQRIGTMKGIERGLDREITDLREMCEQTRSKGEEKDALFRTLHSRINEIAQDIESYDKSLIAIYEDSAEQLYAIAKAAKVVFGWCALFAVRAYCVSGGGTAGGRDAANFLCVCAPCKKGDEVEQEPLLTSFHVALSEQISSA</sequence>
<dbReference type="EMBL" id="JAKROA010000006">
    <property type="protein sequence ID" value="KAL5106063.1"/>
    <property type="molecule type" value="Genomic_DNA"/>
</dbReference>
<feature type="coiled-coil region" evidence="1">
    <location>
        <begin position="201"/>
        <end position="235"/>
    </location>
</feature>
<reference evidence="4 5" key="1">
    <citation type="journal article" date="2022" name="Front. Cell. Infect. Microbiol.">
        <title>The Genomes of Two Strains of Taenia crassiceps the Animal Model for the Study of Human Cysticercosis.</title>
        <authorList>
            <person name="Bobes R.J."/>
            <person name="Estrada K."/>
            <person name="Rios-Valencia D.G."/>
            <person name="Calderon-Gallegos A."/>
            <person name="de la Torre P."/>
            <person name="Carrero J.C."/>
            <person name="Sanchez-Flores A."/>
            <person name="Laclette J.P."/>
        </authorList>
    </citation>
    <scope>NUCLEOTIDE SEQUENCE [LARGE SCALE GENOMIC DNA]</scope>
    <source>
        <strain evidence="4">WFUcys</strain>
    </source>
</reference>
<keyword evidence="3" id="KW-0812">Transmembrane</keyword>
<evidence type="ECO:0000256" key="2">
    <source>
        <dbReference type="SAM" id="MobiDB-lite"/>
    </source>
</evidence>
<evidence type="ECO:0000256" key="1">
    <source>
        <dbReference type="SAM" id="Coils"/>
    </source>
</evidence>
<proteinExistence type="predicted"/>